<proteinExistence type="inferred from homology"/>
<comment type="subcellular location">
    <subcellularLocation>
        <location evidence="1">Cell membrane</location>
        <topology evidence="1">Multi-pass membrane protein</topology>
    </subcellularLocation>
</comment>
<dbReference type="PANTHER" id="PTHR34390:SF2">
    <property type="entry name" value="SUCCINATE TRANSPORTER SUBUNIT YJJP-RELATED"/>
    <property type="match status" value="1"/>
</dbReference>
<dbReference type="EMBL" id="JBHLUB010000020">
    <property type="protein sequence ID" value="MFC0581581.1"/>
    <property type="molecule type" value="Genomic_DNA"/>
</dbReference>
<dbReference type="Proteomes" id="UP001589862">
    <property type="component" value="Unassembled WGS sequence"/>
</dbReference>
<keyword evidence="12" id="KW-1185">Reference proteome</keyword>
<reference evidence="11 12" key="1">
    <citation type="submission" date="2024-09" db="EMBL/GenBank/DDBJ databases">
        <authorList>
            <person name="Sun Q."/>
            <person name="Mori K."/>
        </authorList>
    </citation>
    <scope>NUCLEOTIDE SEQUENCE [LARGE SCALE GENOMIC DNA]</scope>
    <source>
        <strain evidence="11 12">NCAIM B.02604</strain>
    </source>
</reference>
<keyword evidence="3 8" id="KW-0812">Transmembrane</keyword>
<comment type="caution">
    <text evidence="11">The sequence shown here is derived from an EMBL/GenBank/DDBJ whole genome shotgun (WGS) entry which is preliminary data.</text>
</comment>
<protein>
    <submittedName>
        <fullName evidence="11">Threonine/serine exporter ThrE family protein</fullName>
    </submittedName>
</protein>
<dbReference type="InterPro" id="IPR010619">
    <property type="entry name" value="ThrE-like_N"/>
</dbReference>
<feature type="transmembrane region" description="Helical" evidence="8">
    <location>
        <begin position="319"/>
        <end position="343"/>
    </location>
</feature>
<dbReference type="InterPro" id="IPR024528">
    <property type="entry name" value="ThrE_2"/>
</dbReference>
<gene>
    <name evidence="11" type="ORF">ACFFFR_04155</name>
</gene>
<evidence type="ECO:0000256" key="5">
    <source>
        <dbReference type="ARBA" id="ARBA00023136"/>
    </source>
</evidence>
<evidence type="ECO:0000256" key="7">
    <source>
        <dbReference type="SAM" id="MobiDB-lite"/>
    </source>
</evidence>
<feature type="transmembrane region" description="Helical" evidence="8">
    <location>
        <begin position="439"/>
        <end position="460"/>
    </location>
</feature>
<feature type="domain" description="Threonine/Serine exporter ThrE" evidence="10">
    <location>
        <begin position="371"/>
        <end position="493"/>
    </location>
</feature>
<evidence type="ECO:0000256" key="1">
    <source>
        <dbReference type="ARBA" id="ARBA00004651"/>
    </source>
</evidence>
<organism evidence="11 12">
    <name type="scientific">Micrococcoides hystricis</name>
    <dbReference type="NCBI Taxonomy" id="1572761"/>
    <lineage>
        <taxon>Bacteria</taxon>
        <taxon>Bacillati</taxon>
        <taxon>Actinomycetota</taxon>
        <taxon>Actinomycetes</taxon>
        <taxon>Micrococcales</taxon>
        <taxon>Micrococcaceae</taxon>
        <taxon>Micrococcoides</taxon>
    </lineage>
</organism>
<evidence type="ECO:0000259" key="10">
    <source>
        <dbReference type="Pfam" id="PF12821"/>
    </source>
</evidence>
<feature type="region of interest" description="Disordered" evidence="7">
    <location>
        <begin position="1"/>
        <end position="20"/>
    </location>
</feature>
<sequence>MNAEPLEPIPERRDSTDQVPIVPVIQPAATTKPGRKKDRAFRMSRMQRENYFRFPAVPALKKLAESSPPTQAMTILGRLAGTPYANPIAREEAEEDIRSALGFVLDVGESLFRYGATALEVESSAIAITASFNISDVEVDVNNQSLILNYAPMDGSGYTLSRVVRSWSQNYAGLAALHRLVTDIAAGEINHAQARAEFEEITRKPKPFPKWLALPAAGIFAGLFVVYIGGSWLEGGLSFASTLLVMWAIGVLHRSRVPEFFTTMAGGFVATIVAFGLAALAVPVAPSMVVAGGLMMLLPSARFVSAVQDGINGFPLTAAGRFVSASLSYAAMVAGIVAAVVLADTFGAAELNLIEIQPSSLPILGLGAIVMAAAAADGVVEQSEPRLLLPTALVSLAGFFAYTLAIEFGAGPRLTPAIAATVIGAAARAVALRMGAPQLVVAVPAILFLLPGLTIFRSMYSIAMDSGAIVDGLVGMFNASMVIMAIAAGVALGDNIARPLTPSKAIFQRRRRRR</sequence>
<evidence type="ECO:0000256" key="3">
    <source>
        <dbReference type="ARBA" id="ARBA00022692"/>
    </source>
</evidence>
<evidence type="ECO:0000259" key="9">
    <source>
        <dbReference type="Pfam" id="PF06738"/>
    </source>
</evidence>
<dbReference type="PANTHER" id="PTHR34390">
    <property type="entry name" value="UPF0442 PROTEIN YJJB-RELATED"/>
    <property type="match status" value="1"/>
</dbReference>
<dbReference type="InterPro" id="IPR050539">
    <property type="entry name" value="ThrE_Dicarb/AminoAcid_Exp"/>
</dbReference>
<comment type="similarity">
    <text evidence="6">Belongs to the ThrE exporter (TC 2.A.79) family.</text>
</comment>
<feature type="domain" description="Threonine/serine exporter-like N-terminal" evidence="9">
    <location>
        <begin position="103"/>
        <end position="342"/>
    </location>
</feature>
<keyword evidence="5 8" id="KW-0472">Membrane</keyword>
<dbReference type="RefSeq" id="WP_377458271.1">
    <property type="nucleotide sequence ID" value="NZ_JBHLUB010000020.1"/>
</dbReference>
<dbReference type="Pfam" id="PF12821">
    <property type="entry name" value="ThrE_2"/>
    <property type="match status" value="1"/>
</dbReference>
<evidence type="ECO:0000256" key="8">
    <source>
        <dbReference type="SAM" id="Phobius"/>
    </source>
</evidence>
<accession>A0ABV6P8X9</accession>
<name>A0ABV6P8X9_9MICC</name>
<feature type="transmembrane region" description="Helical" evidence="8">
    <location>
        <begin position="472"/>
        <end position="492"/>
    </location>
</feature>
<feature type="transmembrane region" description="Helical" evidence="8">
    <location>
        <begin position="414"/>
        <end position="432"/>
    </location>
</feature>
<evidence type="ECO:0000313" key="12">
    <source>
        <dbReference type="Proteomes" id="UP001589862"/>
    </source>
</evidence>
<evidence type="ECO:0000256" key="4">
    <source>
        <dbReference type="ARBA" id="ARBA00022989"/>
    </source>
</evidence>
<evidence type="ECO:0000256" key="6">
    <source>
        <dbReference type="ARBA" id="ARBA00034125"/>
    </source>
</evidence>
<keyword evidence="4 8" id="KW-1133">Transmembrane helix</keyword>
<evidence type="ECO:0000256" key="2">
    <source>
        <dbReference type="ARBA" id="ARBA00022475"/>
    </source>
</evidence>
<keyword evidence="2" id="KW-1003">Cell membrane</keyword>
<feature type="transmembrane region" description="Helical" evidence="8">
    <location>
        <begin position="363"/>
        <end position="380"/>
    </location>
</feature>
<feature type="transmembrane region" description="Helical" evidence="8">
    <location>
        <begin position="387"/>
        <end position="408"/>
    </location>
</feature>
<feature type="transmembrane region" description="Helical" evidence="8">
    <location>
        <begin position="211"/>
        <end position="230"/>
    </location>
</feature>
<evidence type="ECO:0000313" key="11">
    <source>
        <dbReference type="EMBL" id="MFC0581581.1"/>
    </source>
</evidence>
<feature type="transmembrane region" description="Helical" evidence="8">
    <location>
        <begin position="236"/>
        <end position="253"/>
    </location>
</feature>
<dbReference type="Pfam" id="PF06738">
    <property type="entry name" value="ThrE"/>
    <property type="match status" value="1"/>
</dbReference>